<reference evidence="1 2" key="1">
    <citation type="submission" date="2013-08" db="EMBL/GenBank/DDBJ databases">
        <title>The genome sequence of Knoellia sinensis.</title>
        <authorList>
            <person name="Zhu W."/>
            <person name="Wang G."/>
        </authorList>
    </citation>
    <scope>NUCLEOTIDE SEQUENCE [LARGE SCALE GENOMIC DNA]</scope>
    <source>
        <strain evidence="1 2">KCTC 19936</strain>
    </source>
</reference>
<name>A0A0A0J428_9MICO</name>
<keyword evidence="2" id="KW-1185">Reference proteome</keyword>
<proteinExistence type="predicted"/>
<dbReference type="AlphaFoldDB" id="A0A0A0J428"/>
<comment type="caution">
    <text evidence="1">The sequence shown here is derived from an EMBL/GenBank/DDBJ whole genome shotgun (WGS) entry which is preliminary data.</text>
</comment>
<dbReference type="NCBIfam" id="NF041390">
    <property type="entry name" value="TadE_Rv3655c"/>
    <property type="match status" value="1"/>
</dbReference>
<sequence length="121" mass="12534">MTQGPVRHREAGMVTAEIAVALPALVLVLTLGLSGVQAVTDHLRCIDAARVGARLLARGEPVDRVRTEVAAHAPEGARVELTVGAKRVGAEVSADVPTVLAVLGLSTRPHGVGWAVPEVVR</sequence>
<dbReference type="InterPro" id="IPR049790">
    <property type="entry name" value="Rv3655c/TadE"/>
</dbReference>
<dbReference type="STRING" id="1385520.N802_10880"/>
<accession>A0A0A0J428</accession>
<evidence type="ECO:0000313" key="1">
    <source>
        <dbReference type="EMBL" id="KGN32095.1"/>
    </source>
</evidence>
<protein>
    <submittedName>
        <fullName evidence="1">Pilus biosynthesis protein TadE</fullName>
    </submittedName>
</protein>
<dbReference type="EMBL" id="AVPJ01000008">
    <property type="protein sequence ID" value="KGN32095.1"/>
    <property type="molecule type" value="Genomic_DNA"/>
</dbReference>
<organism evidence="1 2">
    <name type="scientific">Knoellia sinensis KCTC 19936</name>
    <dbReference type="NCBI Taxonomy" id="1385520"/>
    <lineage>
        <taxon>Bacteria</taxon>
        <taxon>Bacillati</taxon>
        <taxon>Actinomycetota</taxon>
        <taxon>Actinomycetes</taxon>
        <taxon>Micrococcales</taxon>
        <taxon>Intrasporangiaceae</taxon>
        <taxon>Knoellia</taxon>
    </lineage>
</organism>
<evidence type="ECO:0000313" key="2">
    <source>
        <dbReference type="Proteomes" id="UP000030002"/>
    </source>
</evidence>
<dbReference type="eggNOG" id="ENOG5033A2X">
    <property type="taxonomic scope" value="Bacteria"/>
</dbReference>
<gene>
    <name evidence="1" type="ORF">N802_10880</name>
</gene>
<dbReference type="Proteomes" id="UP000030002">
    <property type="component" value="Unassembled WGS sequence"/>
</dbReference>